<sequence length="421" mass="46205">MDIQVKMTRAERSWVLYDVGNSAFVLVMVTAIMPIFFKDYASAGVPAAVSTANWGFANSIASLVLAVMAPVLGAMADYRGRKKTYLLAFLLLGLTFTFGLSLVGEGQWFFCLFLFVLARVGWAGANVFYDAFIVDVASRERMDLISSRGYAWGYIGSVLPFLVVIGIIFTAGMADGLPATATKAGFLVVAVWWLVFSLPLMKNVHQQYGIELSEAPVRDAILRLFATVREIRQHRQVFLFLAAYFFYIDGVDTIIAMSTAYGRDLGFGITLLIAVLLFIQIVAFPFALIFGRLALRFSTRTMLLAGIGVYCLATLVGFSLPSIDDVTIKTGLFWFIAFLVASSMGGIQALSRSYYARLIPMEKSAEFFGFYNIFGKFAAITGPFLMGVVSRMTGHSRWGVLSILLLFVAGAALLCLVGEEE</sequence>
<keyword evidence="3 6" id="KW-0812">Transmembrane</keyword>
<evidence type="ECO:0000256" key="5">
    <source>
        <dbReference type="ARBA" id="ARBA00023136"/>
    </source>
</evidence>
<protein>
    <submittedName>
        <fullName evidence="8">MFS transporter, UMF1 family</fullName>
    </submittedName>
</protein>
<dbReference type="InterPro" id="IPR036259">
    <property type="entry name" value="MFS_trans_sf"/>
</dbReference>
<feature type="transmembrane region" description="Helical" evidence="6">
    <location>
        <begin position="107"/>
        <end position="129"/>
    </location>
</feature>
<dbReference type="InterPro" id="IPR024671">
    <property type="entry name" value="Atg22-like"/>
</dbReference>
<evidence type="ECO:0000313" key="8">
    <source>
        <dbReference type="EMBL" id="SHO46338.1"/>
    </source>
</evidence>
<dbReference type="InterPro" id="IPR050495">
    <property type="entry name" value="ATG22/LtaA_families"/>
</dbReference>
<feature type="transmembrane region" description="Helical" evidence="6">
    <location>
        <begin position="302"/>
        <end position="320"/>
    </location>
</feature>
<organism evidence="8 9">
    <name type="scientific">Desulfopila aestuarii DSM 18488</name>
    <dbReference type="NCBI Taxonomy" id="1121416"/>
    <lineage>
        <taxon>Bacteria</taxon>
        <taxon>Pseudomonadati</taxon>
        <taxon>Thermodesulfobacteriota</taxon>
        <taxon>Desulfobulbia</taxon>
        <taxon>Desulfobulbales</taxon>
        <taxon>Desulfocapsaceae</taxon>
        <taxon>Desulfopila</taxon>
    </lineage>
</organism>
<dbReference type="GO" id="GO:0012505">
    <property type="term" value="C:endomembrane system"/>
    <property type="evidence" value="ECO:0007669"/>
    <property type="project" value="UniProtKB-SubCell"/>
</dbReference>
<keyword evidence="2" id="KW-0813">Transport</keyword>
<dbReference type="PROSITE" id="PS50850">
    <property type="entry name" value="MFS"/>
    <property type="match status" value="1"/>
</dbReference>
<feature type="transmembrane region" description="Helical" evidence="6">
    <location>
        <begin position="150"/>
        <end position="172"/>
    </location>
</feature>
<feature type="transmembrane region" description="Helical" evidence="6">
    <location>
        <begin position="237"/>
        <end position="261"/>
    </location>
</feature>
<dbReference type="InterPro" id="IPR020846">
    <property type="entry name" value="MFS_dom"/>
</dbReference>
<dbReference type="EMBL" id="FRFE01000005">
    <property type="protein sequence ID" value="SHO46338.1"/>
    <property type="molecule type" value="Genomic_DNA"/>
</dbReference>
<feature type="transmembrane region" description="Helical" evidence="6">
    <location>
        <begin position="267"/>
        <end position="290"/>
    </location>
</feature>
<feature type="transmembrane region" description="Helical" evidence="6">
    <location>
        <begin position="398"/>
        <end position="417"/>
    </location>
</feature>
<evidence type="ECO:0000313" key="9">
    <source>
        <dbReference type="Proteomes" id="UP000184603"/>
    </source>
</evidence>
<feature type="domain" description="Major facilitator superfamily (MFS) profile" evidence="7">
    <location>
        <begin position="1"/>
        <end position="421"/>
    </location>
</feature>
<dbReference type="CDD" id="cd17482">
    <property type="entry name" value="MFS_YxiO_like"/>
    <property type="match status" value="1"/>
</dbReference>
<keyword evidence="9" id="KW-1185">Reference proteome</keyword>
<evidence type="ECO:0000256" key="4">
    <source>
        <dbReference type="ARBA" id="ARBA00022989"/>
    </source>
</evidence>
<dbReference type="PANTHER" id="PTHR23519:SF1">
    <property type="entry name" value="AUTOPHAGY-RELATED PROTEIN 22"/>
    <property type="match status" value="1"/>
</dbReference>
<dbReference type="AlphaFoldDB" id="A0A1M7Y2Z3"/>
<dbReference type="PANTHER" id="PTHR23519">
    <property type="entry name" value="AUTOPHAGY-RELATED PROTEIN 22"/>
    <property type="match status" value="1"/>
</dbReference>
<dbReference type="Gene3D" id="1.20.1250.20">
    <property type="entry name" value="MFS general substrate transporter like domains"/>
    <property type="match status" value="1"/>
</dbReference>
<dbReference type="Proteomes" id="UP000184603">
    <property type="component" value="Unassembled WGS sequence"/>
</dbReference>
<comment type="subcellular location">
    <subcellularLocation>
        <location evidence="1">Endomembrane system</location>
        <topology evidence="1">Multi-pass membrane protein</topology>
    </subcellularLocation>
</comment>
<accession>A0A1M7Y2Z3</accession>
<proteinExistence type="predicted"/>
<feature type="transmembrane region" description="Helical" evidence="6">
    <location>
        <begin position="14"/>
        <end position="37"/>
    </location>
</feature>
<keyword evidence="4 6" id="KW-1133">Transmembrane helix</keyword>
<feature type="transmembrane region" description="Helical" evidence="6">
    <location>
        <begin position="367"/>
        <end position="386"/>
    </location>
</feature>
<dbReference type="SUPFAM" id="SSF103473">
    <property type="entry name" value="MFS general substrate transporter"/>
    <property type="match status" value="1"/>
</dbReference>
<reference evidence="8 9" key="1">
    <citation type="submission" date="2016-12" db="EMBL/GenBank/DDBJ databases">
        <authorList>
            <person name="Song W.-J."/>
            <person name="Kurnit D.M."/>
        </authorList>
    </citation>
    <scope>NUCLEOTIDE SEQUENCE [LARGE SCALE GENOMIC DNA]</scope>
    <source>
        <strain evidence="8 9">DSM 18488</strain>
    </source>
</reference>
<feature type="transmembrane region" description="Helical" evidence="6">
    <location>
        <begin position="184"/>
        <end position="201"/>
    </location>
</feature>
<dbReference type="GO" id="GO:0022857">
    <property type="term" value="F:transmembrane transporter activity"/>
    <property type="evidence" value="ECO:0007669"/>
    <property type="project" value="InterPro"/>
</dbReference>
<evidence type="ECO:0000256" key="1">
    <source>
        <dbReference type="ARBA" id="ARBA00004127"/>
    </source>
</evidence>
<dbReference type="STRING" id="1121416.SAMN02745220_01433"/>
<evidence type="ECO:0000256" key="2">
    <source>
        <dbReference type="ARBA" id="ARBA00022448"/>
    </source>
</evidence>
<evidence type="ECO:0000256" key="3">
    <source>
        <dbReference type="ARBA" id="ARBA00022692"/>
    </source>
</evidence>
<evidence type="ECO:0000259" key="7">
    <source>
        <dbReference type="PROSITE" id="PS50850"/>
    </source>
</evidence>
<feature type="transmembrane region" description="Helical" evidence="6">
    <location>
        <begin position="52"/>
        <end position="72"/>
    </location>
</feature>
<name>A0A1M7Y2Z3_9BACT</name>
<evidence type="ECO:0000256" key="6">
    <source>
        <dbReference type="SAM" id="Phobius"/>
    </source>
</evidence>
<keyword evidence="5 6" id="KW-0472">Membrane</keyword>
<feature type="transmembrane region" description="Helical" evidence="6">
    <location>
        <begin position="84"/>
        <end position="101"/>
    </location>
</feature>
<feature type="transmembrane region" description="Helical" evidence="6">
    <location>
        <begin position="332"/>
        <end position="355"/>
    </location>
</feature>
<gene>
    <name evidence="8" type="ORF">SAMN02745220_01433</name>
</gene>
<dbReference type="Pfam" id="PF11700">
    <property type="entry name" value="ATG22"/>
    <property type="match status" value="1"/>
</dbReference>